<accession>A0AA88LCF4</accession>
<gene>
    <name evidence="3" type="ORF">QYM36_000642</name>
</gene>
<feature type="transmembrane region" description="Helical" evidence="1">
    <location>
        <begin position="431"/>
        <end position="452"/>
    </location>
</feature>
<protein>
    <recommendedName>
        <fullName evidence="2">Reverse transcriptase domain-containing protein</fullName>
    </recommendedName>
</protein>
<sequence length="519" mass="57663">MEVVKPVDHSGIQTPDRLFEGVHLHNITRYSSQDHRISEKLSLTSMNGNDRLMDKDGKPEEIDTLPYTAGVLSIFIALFFLFGLIGAAIKEARDRKRDERKGMVAPLLVRSLQTFVRPAGFDVDKLGRNMFDGTFCEMFRIDISGLSETRLTGFGTLNSETYHILYSGLETRKEAGVGMALSSRAKKCLVDWEPINERILCSRFATSQAKLRVIVVYAPTNDTVDQTKDDFYRVLSNVVAKAHRHDIVTLCGDFNAKVGSDASYAPAILGKHGLGEINDNGVRLIDFCATHEHIVGASWFPHKHIHKYTWNSPDGWCGCCPGLVGSKSGGLDGVTANHIIHGGPSLICLLTLLFNGFFNHGYVPDSLTEVCLVSILNSNAGDMASLSNYRPIALATAISKPFEKCLYSLISPHIDSSHYQFGFKEGSSSKLYVFILKSIVQFFWLFSSPLFACFVDAKAAFDRVNHQKLLGKIDTKGVDCRIIGTLQYWFEVQRFKIKWSGYFSESFPVSNGVRQGGVL</sequence>
<dbReference type="Proteomes" id="UP001187531">
    <property type="component" value="Unassembled WGS sequence"/>
</dbReference>
<organism evidence="3 4">
    <name type="scientific">Artemia franciscana</name>
    <name type="common">Brine shrimp</name>
    <name type="synonym">Artemia sanfranciscana</name>
    <dbReference type="NCBI Taxonomy" id="6661"/>
    <lineage>
        <taxon>Eukaryota</taxon>
        <taxon>Metazoa</taxon>
        <taxon>Ecdysozoa</taxon>
        <taxon>Arthropoda</taxon>
        <taxon>Crustacea</taxon>
        <taxon>Branchiopoda</taxon>
        <taxon>Anostraca</taxon>
        <taxon>Artemiidae</taxon>
        <taxon>Artemia</taxon>
    </lineage>
</organism>
<name>A0AA88LCF4_ARTSF</name>
<dbReference type="PROSITE" id="PS50878">
    <property type="entry name" value="RT_POL"/>
    <property type="match status" value="1"/>
</dbReference>
<proteinExistence type="predicted"/>
<evidence type="ECO:0000313" key="3">
    <source>
        <dbReference type="EMBL" id="KAK2726253.1"/>
    </source>
</evidence>
<evidence type="ECO:0000313" key="4">
    <source>
        <dbReference type="Proteomes" id="UP001187531"/>
    </source>
</evidence>
<keyword evidence="4" id="KW-1185">Reference proteome</keyword>
<dbReference type="Gene3D" id="3.60.10.10">
    <property type="entry name" value="Endonuclease/exonuclease/phosphatase"/>
    <property type="match status" value="1"/>
</dbReference>
<keyword evidence="1" id="KW-1133">Transmembrane helix</keyword>
<evidence type="ECO:0000259" key="2">
    <source>
        <dbReference type="PROSITE" id="PS50878"/>
    </source>
</evidence>
<dbReference type="PANTHER" id="PTHR19446">
    <property type="entry name" value="REVERSE TRANSCRIPTASES"/>
    <property type="match status" value="1"/>
</dbReference>
<keyword evidence="1" id="KW-0472">Membrane</keyword>
<dbReference type="SUPFAM" id="SSF56219">
    <property type="entry name" value="DNase I-like"/>
    <property type="match status" value="1"/>
</dbReference>
<dbReference type="CDD" id="cd09076">
    <property type="entry name" value="L1-EN"/>
    <property type="match status" value="1"/>
</dbReference>
<evidence type="ECO:0000256" key="1">
    <source>
        <dbReference type="SAM" id="Phobius"/>
    </source>
</evidence>
<reference evidence="3" key="1">
    <citation type="submission" date="2023-07" db="EMBL/GenBank/DDBJ databases">
        <title>Chromosome-level genome assembly of Artemia franciscana.</title>
        <authorList>
            <person name="Jo E."/>
        </authorList>
    </citation>
    <scope>NUCLEOTIDE SEQUENCE</scope>
    <source>
        <tissue evidence="3">Whole body</tissue>
    </source>
</reference>
<dbReference type="AlphaFoldDB" id="A0AA88LCF4"/>
<dbReference type="EMBL" id="JAVRJZ010000002">
    <property type="protein sequence ID" value="KAK2726253.1"/>
    <property type="molecule type" value="Genomic_DNA"/>
</dbReference>
<dbReference type="InterPro" id="IPR000477">
    <property type="entry name" value="RT_dom"/>
</dbReference>
<dbReference type="Pfam" id="PF00078">
    <property type="entry name" value="RVT_1"/>
    <property type="match status" value="1"/>
</dbReference>
<feature type="domain" description="Reverse transcriptase" evidence="2">
    <location>
        <begin position="356"/>
        <end position="519"/>
    </location>
</feature>
<dbReference type="InterPro" id="IPR036691">
    <property type="entry name" value="Endo/exonu/phosph_ase_sf"/>
</dbReference>
<keyword evidence="1" id="KW-0812">Transmembrane</keyword>
<feature type="transmembrane region" description="Helical" evidence="1">
    <location>
        <begin position="67"/>
        <end position="89"/>
    </location>
</feature>
<comment type="caution">
    <text evidence="3">The sequence shown here is derived from an EMBL/GenBank/DDBJ whole genome shotgun (WGS) entry which is preliminary data.</text>
</comment>